<evidence type="ECO:0000256" key="1">
    <source>
        <dbReference type="ARBA" id="ARBA00022801"/>
    </source>
</evidence>
<dbReference type="PANTHER" id="PTHR42776">
    <property type="entry name" value="SERINE PEPTIDASE S9 FAMILY MEMBER"/>
    <property type="match status" value="1"/>
</dbReference>
<dbReference type="InterPro" id="IPR029058">
    <property type="entry name" value="AB_hydrolase_fold"/>
</dbReference>
<organism evidence="4 5">
    <name type="scientific">Thalassotalea profundi</name>
    <dbReference type="NCBI Taxonomy" id="2036687"/>
    <lineage>
        <taxon>Bacteria</taxon>
        <taxon>Pseudomonadati</taxon>
        <taxon>Pseudomonadota</taxon>
        <taxon>Gammaproteobacteria</taxon>
        <taxon>Alteromonadales</taxon>
        <taxon>Colwelliaceae</taxon>
        <taxon>Thalassotalea</taxon>
    </lineage>
</organism>
<gene>
    <name evidence="4" type="ORF">GCM10011501_28590</name>
</gene>
<dbReference type="Pfam" id="PF00326">
    <property type="entry name" value="Peptidase_S9"/>
    <property type="match status" value="1"/>
</dbReference>
<feature type="chain" id="PRO_5047518399" evidence="2">
    <location>
        <begin position="22"/>
        <end position="336"/>
    </location>
</feature>
<name>A0ABQ3IYD3_9GAMM</name>
<dbReference type="SUPFAM" id="SSF53474">
    <property type="entry name" value="alpha/beta-Hydrolases"/>
    <property type="match status" value="1"/>
</dbReference>
<feature type="domain" description="Peptidase S9 prolyl oligopeptidase catalytic" evidence="3">
    <location>
        <begin position="134"/>
        <end position="335"/>
    </location>
</feature>
<keyword evidence="5" id="KW-1185">Reference proteome</keyword>
<keyword evidence="1" id="KW-0378">Hydrolase</keyword>
<comment type="caution">
    <text evidence="4">The sequence shown here is derived from an EMBL/GenBank/DDBJ whole genome shotgun (WGS) entry which is preliminary data.</text>
</comment>
<protein>
    <submittedName>
        <fullName evidence="4">Peptidase</fullName>
    </submittedName>
</protein>
<evidence type="ECO:0000256" key="2">
    <source>
        <dbReference type="SAM" id="SignalP"/>
    </source>
</evidence>
<dbReference type="InterPro" id="IPR001375">
    <property type="entry name" value="Peptidase_S9_cat"/>
</dbReference>
<dbReference type="EMBL" id="BNAH01000012">
    <property type="protein sequence ID" value="GHE97311.1"/>
    <property type="molecule type" value="Genomic_DNA"/>
</dbReference>
<accession>A0ABQ3IYD3</accession>
<evidence type="ECO:0000313" key="4">
    <source>
        <dbReference type="EMBL" id="GHE97311.1"/>
    </source>
</evidence>
<feature type="signal peptide" evidence="2">
    <location>
        <begin position="1"/>
        <end position="21"/>
    </location>
</feature>
<reference evidence="5" key="1">
    <citation type="journal article" date="2019" name="Int. J. Syst. Evol. Microbiol.">
        <title>The Global Catalogue of Microorganisms (GCM) 10K type strain sequencing project: providing services to taxonomists for standard genome sequencing and annotation.</title>
        <authorList>
            <consortium name="The Broad Institute Genomics Platform"/>
            <consortium name="The Broad Institute Genome Sequencing Center for Infectious Disease"/>
            <person name="Wu L."/>
            <person name="Ma J."/>
        </authorList>
    </citation>
    <scope>NUCLEOTIDE SEQUENCE [LARGE SCALE GENOMIC DNA]</scope>
    <source>
        <strain evidence="5">CGMCC 1.15922</strain>
    </source>
</reference>
<dbReference type="RefSeq" id="WP_189378931.1">
    <property type="nucleotide sequence ID" value="NZ_BNAH01000012.1"/>
</dbReference>
<evidence type="ECO:0000313" key="5">
    <source>
        <dbReference type="Proteomes" id="UP000626370"/>
    </source>
</evidence>
<keyword evidence="2" id="KW-0732">Signal</keyword>
<proteinExistence type="predicted"/>
<evidence type="ECO:0000259" key="3">
    <source>
        <dbReference type="Pfam" id="PF00326"/>
    </source>
</evidence>
<dbReference type="Gene3D" id="3.40.50.1820">
    <property type="entry name" value="alpha/beta hydrolase"/>
    <property type="match status" value="1"/>
</dbReference>
<dbReference type="Proteomes" id="UP000626370">
    <property type="component" value="Unassembled WGS sequence"/>
</dbReference>
<dbReference type="PANTHER" id="PTHR42776:SF27">
    <property type="entry name" value="DIPEPTIDYL PEPTIDASE FAMILY MEMBER 6"/>
    <property type="match status" value="1"/>
</dbReference>
<sequence>MKLVVLLSMLLLGQYVSVVNAATLFKDESNCFDGVTVSYDSWREFIRGKNSKGPNAEQREKMVMNWFDSKFSKSDFNRYLETLHCSNFTYEVDGKEVRGYYAHPKNVSGDLPVLIYNRGGNGNFSAVSFISQMKNIFPFASEGFVVIGTQYSGVAGGSKERTDEFGGKDVDDVISLLELLPFIAPADEARVGMYGASRGGMQSFLVLRALAETKKIKAIATIAAPTNLITNLKERPEMEEVYSKRIPNYALASVKQLKERSVVYWVDDLPKDVPVLLIHGAKDEKVSVRNATDLARLLENREHPYELEIYKEDGHIINVNEREMIHRVISWFKAKL</sequence>